<dbReference type="PANTHER" id="PTHR24161:SF85">
    <property type="entry name" value="PALMITOYLTRANSFERASE HIP14"/>
    <property type="match status" value="1"/>
</dbReference>
<evidence type="ECO:0000256" key="1">
    <source>
        <dbReference type="ARBA" id="ARBA00002100"/>
    </source>
</evidence>
<evidence type="ECO:0000256" key="5">
    <source>
        <dbReference type="ARBA" id="ARBA00022737"/>
    </source>
</evidence>
<evidence type="ECO:0000256" key="14">
    <source>
        <dbReference type="SAM" id="MobiDB-lite"/>
    </source>
</evidence>
<evidence type="ECO:0000259" key="15">
    <source>
        <dbReference type="Pfam" id="PF01529"/>
    </source>
</evidence>
<evidence type="ECO:0000256" key="11">
    <source>
        <dbReference type="ARBA" id="ARBA00048048"/>
    </source>
</evidence>
<evidence type="ECO:0000313" key="16">
    <source>
        <dbReference type="EMBL" id="KAK3302609.1"/>
    </source>
</evidence>
<feature type="transmembrane region" description="Helical" evidence="13">
    <location>
        <begin position="298"/>
        <end position="317"/>
    </location>
</feature>
<comment type="catalytic activity">
    <reaction evidence="11 13">
        <text>L-cysteinyl-[protein] + hexadecanoyl-CoA = S-hexadecanoyl-L-cysteinyl-[protein] + CoA</text>
        <dbReference type="Rhea" id="RHEA:36683"/>
        <dbReference type="Rhea" id="RHEA-COMP:10131"/>
        <dbReference type="Rhea" id="RHEA-COMP:11032"/>
        <dbReference type="ChEBI" id="CHEBI:29950"/>
        <dbReference type="ChEBI" id="CHEBI:57287"/>
        <dbReference type="ChEBI" id="CHEBI:57379"/>
        <dbReference type="ChEBI" id="CHEBI:74151"/>
        <dbReference type="EC" id="2.3.1.225"/>
    </reaction>
</comment>
<reference evidence="16" key="1">
    <citation type="journal article" date="2023" name="Mol. Phylogenet. Evol.">
        <title>Genome-scale phylogeny and comparative genomics of the fungal order Sordariales.</title>
        <authorList>
            <person name="Hensen N."/>
            <person name="Bonometti L."/>
            <person name="Westerberg I."/>
            <person name="Brannstrom I.O."/>
            <person name="Guillou S."/>
            <person name="Cros-Aarteil S."/>
            <person name="Calhoun S."/>
            <person name="Haridas S."/>
            <person name="Kuo A."/>
            <person name="Mondo S."/>
            <person name="Pangilinan J."/>
            <person name="Riley R."/>
            <person name="LaButti K."/>
            <person name="Andreopoulos B."/>
            <person name="Lipzen A."/>
            <person name="Chen C."/>
            <person name="Yan M."/>
            <person name="Daum C."/>
            <person name="Ng V."/>
            <person name="Clum A."/>
            <person name="Steindorff A."/>
            <person name="Ohm R.A."/>
            <person name="Martin F."/>
            <person name="Silar P."/>
            <person name="Natvig D.O."/>
            <person name="Lalanne C."/>
            <person name="Gautier V."/>
            <person name="Ament-Velasquez S.L."/>
            <person name="Kruys A."/>
            <person name="Hutchinson M.I."/>
            <person name="Powell A.J."/>
            <person name="Barry K."/>
            <person name="Miller A.N."/>
            <person name="Grigoriev I.V."/>
            <person name="Debuchy R."/>
            <person name="Gladieux P."/>
            <person name="Hiltunen Thoren M."/>
            <person name="Johannesson H."/>
        </authorList>
    </citation>
    <scope>NUCLEOTIDE SEQUENCE</scope>
    <source>
        <strain evidence="16">CBS 333.67</strain>
    </source>
</reference>
<evidence type="ECO:0000256" key="6">
    <source>
        <dbReference type="ARBA" id="ARBA00022989"/>
    </source>
</evidence>
<keyword evidence="17" id="KW-1185">Reference proteome</keyword>
<evidence type="ECO:0000256" key="13">
    <source>
        <dbReference type="RuleBase" id="RU079119"/>
    </source>
</evidence>
<feature type="repeat" description="ANK" evidence="12">
    <location>
        <begin position="211"/>
        <end position="243"/>
    </location>
</feature>
<keyword evidence="9" id="KW-0564">Palmitate</keyword>
<comment type="domain">
    <text evidence="13">The DHHC domain is required for palmitoyltransferase activity.</text>
</comment>
<protein>
    <recommendedName>
        <fullName evidence="13">Palmitoyltransferase</fullName>
        <ecNumber evidence="13">2.3.1.225</ecNumber>
    </recommendedName>
</protein>
<dbReference type="PANTHER" id="PTHR24161">
    <property type="entry name" value="ANK_REP_REGION DOMAIN-CONTAINING PROTEIN-RELATED"/>
    <property type="match status" value="1"/>
</dbReference>
<dbReference type="GeneID" id="87882755"/>
<evidence type="ECO:0000256" key="2">
    <source>
        <dbReference type="ARBA" id="ARBA00004520"/>
    </source>
</evidence>
<dbReference type="SMART" id="SM00248">
    <property type="entry name" value="ANK"/>
    <property type="match status" value="5"/>
</dbReference>
<dbReference type="EC" id="2.3.1.225" evidence="13"/>
<dbReference type="Pfam" id="PF13637">
    <property type="entry name" value="Ank_4"/>
    <property type="match status" value="1"/>
</dbReference>
<comment type="subcellular location">
    <subcellularLocation>
        <location evidence="2">Early endosome membrane</location>
        <topology evidence="2">Multi-pass membrane protein</topology>
    </subcellularLocation>
</comment>
<feature type="transmembrane region" description="Helical" evidence="13">
    <location>
        <begin position="323"/>
        <end position="344"/>
    </location>
</feature>
<sequence length="733" mass="80743">MAQQQDASGPPATDGAPTQPPSKSDAATPKLSNDMELGNMPNEPAQNDIMQMARIGDISGMEKLFETGDYDATYTNDEGITPLHWAAINNQYAMCKFLIERGAPINKKGGESVATPLQWAAQRCHYYTVHLLLQHGADPLITDAQGYNTLHISTFNGNLLLIILLLHQGIPVDVEDSYGHTSLMWAAYKGYPACVDVFLRWGASVHAKDEQGFTALHWALVKGSHGCIQKLIEYGADRFAKTTTGKTPSITARELNTAAAWHKALYECGYDEEGNAIVPSWPGASYFSKDRRGFTTKFFFLWPFVLVWATLVILAGMPVYAGIPFGLLAAYTIQWVGKQVLVYAPPDMRQFERTPWMAGIFAASLFLVGLNWLFTVFPNTAFGDGGTWLWNFLFAMFVGLTAFFYARCMVDDPGFVPKLNGIAEQKAVIDELISMWKYDEAHFCVTCMIRTPLRSKHCRRCQRCVAKHDHHCPWVYNCIGVNNHRHFFIYLISLTFGVLSYDLLTYQYFSTLTPTASEECNILSPTLCRIINADAYSLLLAIWASLQLTWVSMLLFVQFIQVSRAMTTYENMFGVNHARSAASLASAFTSTGAPLDPGSVPPPPAGSDIGPHAPSDGHHGHRHGRHGGFLKHWGRLLGVDTFIETARGRGAAAGGNRRSNRNPFSRGCLTNCRDFWCDPAPVFGRRETGAAVLGGAPVNYTEMYESPSVMDLLGSGGGGRRAGGYEAVAGEEV</sequence>
<dbReference type="InterPro" id="IPR036770">
    <property type="entry name" value="Ankyrin_rpt-contain_sf"/>
</dbReference>
<organism evidence="16 17">
    <name type="scientific">Chaetomium strumarium</name>
    <dbReference type="NCBI Taxonomy" id="1170767"/>
    <lineage>
        <taxon>Eukaryota</taxon>
        <taxon>Fungi</taxon>
        <taxon>Dikarya</taxon>
        <taxon>Ascomycota</taxon>
        <taxon>Pezizomycotina</taxon>
        <taxon>Sordariomycetes</taxon>
        <taxon>Sordariomycetidae</taxon>
        <taxon>Sordariales</taxon>
        <taxon>Chaetomiaceae</taxon>
        <taxon>Chaetomium</taxon>
    </lineage>
</organism>
<evidence type="ECO:0000256" key="10">
    <source>
        <dbReference type="ARBA" id="ARBA00023288"/>
    </source>
</evidence>
<evidence type="ECO:0000256" key="8">
    <source>
        <dbReference type="ARBA" id="ARBA00023136"/>
    </source>
</evidence>
<accession>A0AAJ0GMD4</accession>
<comment type="function">
    <text evidence="1">Palmitoyltransferase specific for casein kinase 1.</text>
</comment>
<evidence type="ECO:0000256" key="3">
    <source>
        <dbReference type="ARBA" id="ARBA00010104"/>
    </source>
</evidence>
<evidence type="ECO:0000256" key="12">
    <source>
        <dbReference type="PROSITE-ProRule" id="PRU00023"/>
    </source>
</evidence>
<comment type="similarity">
    <text evidence="3">Belongs to the DHHC palmitoyltransferase family. AKR/ZDHHC17 subfamily.</text>
</comment>
<feature type="region of interest" description="Disordered" evidence="14">
    <location>
        <begin position="593"/>
        <end position="625"/>
    </location>
</feature>
<name>A0AAJ0GMD4_9PEZI</name>
<keyword evidence="8 13" id="KW-0472">Membrane</keyword>
<feature type="repeat" description="ANK" evidence="12">
    <location>
        <begin position="178"/>
        <end position="210"/>
    </location>
</feature>
<feature type="repeat" description="ANK" evidence="12">
    <location>
        <begin position="112"/>
        <end position="144"/>
    </location>
</feature>
<gene>
    <name evidence="16" type="ORF">B0T15DRAFT_311030</name>
</gene>
<dbReference type="GO" id="GO:0019706">
    <property type="term" value="F:protein-cysteine S-palmitoyltransferase activity"/>
    <property type="evidence" value="ECO:0007669"/>
    <property type="project" value="UniProtKB-EC"/>
</dbReference>
<dbReference type="PROSITE" id="PS50216">
    <property type="entry name" value="DHHC"/>
    <property type="match status" value="1"/>
</dbReference>
<evidence type="ECO:0000313" key="17">
    <source>
        <dbReference type="Proteomes" id="UP001273166"/>
    </source>
</evidence>
<feature type="domain" description="Palmitoyltransferase DHHC" evidence="15">
    <location>
        <begin position="438"/>
        <end position="572"/>
    </location>
</feature>
<dbReference type="Proteomes" id="UP001273166">
    <property type="component" value="Unassembled WGS sequence"/>
</dbReference>
<keyword evidence="7 12" id="KW-0040">ANK repeat</keyword>
<dbReference type="SUPFAM" id="SSF48403">
    <property type="entry name" value="Ankyrin repeat"/>
    <property type="match status" value="1"/>
</dbReference>
<feature type="repeat" description="ANK" evidence="12">
    <location>
        <begin position="145"/>
        <end position="177"/>
    </location>
</feature>
<dbReference type="EMBL" id="JAUDZG010000007">
    <property type="protein sequence ID" value="KAK3302609.1"/>
    <property type="molecule type" value="Genomic_DNA"/>
</dbReference>
<dbReference type="Pfam" id="PF01529">
    <property type="entry name" value="DHHC"/>
    <property type="match status" value="1"/>
</dbReference>
<dbReference type="InterPro" id="IPR002110">
    <property type="entry name" value="Ankyrin_rpt"/>
</dbReference>
<dbReference type="PROSITE" id="PS50088">
    <property type="entry name" value="ANK_REPEAT"/>
    <property type="match status" value="5"/>
</dbReference>
<feature type="region of interest" description="Disordered" evidence="14">
    <location>
        <begin position="1"/>
        <end position="44"/>
    </location>
</feature>
<dbReference type="Gene3D" id="1.25.40.20">
    <property type="entry name" value="Ankyrin repeat-containing domain"/>
    <property type="match status" value="1"/>
</dbReference>
<feature type="repeat" description="ANK" evidence="12">
    <location>
        <begin position="78"/>
        <end position="110"/>
    </location>
</feature>
<dbReference type="Pfam" id="PF12796">
    <property type="entry name" value="Ank_2"/>
    <property type="match status" value="1"/>
</dbReference>
<comment type="caution">
    <text evidence="16">The sequence shown here is derived from an EMBL/GenBank/DDBJ whole genome shotgun (WGS) entry which is preliminary data.</text>
</comment>
<dbReference type="PROSITE" id="PS50297">
    <property type="entry name" value="ANK_REP_REGION"/>
    <property type="match status" value="4"/>
</dbReference>
<dbReference type="AlphaFoldDB" id="A0AAJ0GMD4"/>
<keyword evidence="5" id="KW-0677">Repeat</keyword>
<dbReference type="RefSeq" id="XP_062718389.1">
    <property type="nucleotide sequence ID" value="XM_062863926.1"/>
</dbReference>
<keyword evidence="6 13" id="KW-1133">Transmembrane helix</keyword>
<feature type="transmembrane region" description="Helical" evidence="13">
    <location>
        <begin position="388"/>
        <end position="406"/>
    </location>
</feature>
<evidence type="ECO:0000256" key="9">
    <source>
        <dbReference type="ARBA" id="ARBA00023139"/>
    </source>
</evidence>
<proteinExistence type="inferred from homology"/>
<dbReference type="InterPro" id="IPR001594">
    <property type="entry name" value="Palmitoyltrfase_DHHC"/>
</dbReference>
<evidence type="ECO:0000256" key="4">
    <source>
        <dbReference type="ARBA" id="ARBA00022692"/>
    </source>
</evidence>
<dbReference type="GO" id="GO:0031901">
    <property type="term" value="C:early endosome membrane"/>
    <property type="evidence" value="ECO:0007669"/>
    <property type="project" value="UniProtKB-SubCell"/>
</dbReference>
<feature type="transmembrane region" description="Helical" evidence="13">
    <location>
        <begin position="487"/>
        <end position="509"/>
    </location>
</feature>
<keyword evidence="10" id="KW-0449">Lipoprotein</keyword>
<keyword evidence="13" id="KW-0012">Acyltransferase</keyword>
<feature type="transmembrane region" description="Helical" evidence="13">
    <location>
        <begin position="535"/>
        <end position="557"/>
    </location>
</feature>
<keyword evidence="13" id="KW-0808">Transferase</keyword>
<keyword evidence="4 13" id="KW-0812">Transmembrane</keyword>
<feature type="transmembrane region" description="Helical" evidence="13">
    <location>
        <begin position="356"/>
        <end position="376"/>
    </location>
</feature>
<evidence type="ECO:0000256" key="7">
    <source>
        <dbReference type="ARBA" id="ARBA00023043"/>
    </source>
</evidence>
<reference evidence="16" key="2">
    <citation type="submission" date="2023-06" db="EMBL/GenBank/DDBJ databases">
        <authorList>
            <consortium name="Lawrence Berkeley National Laboratory"/>
            <person name="Mondo S.J."/>
            <person name="Hensen N."/>
            <person name="Bonometti L."/>
            <person name="Westerberg I."/>
            <person name="Brannstrom I.O."/>
            <person name="Guillou S."/>
            <person name="Cros-Aarteil S."/>
            <person name="Calhoun S."/>
            <person name="Haridas S."/>
            <person name="Kuo A."/>
            <person name="Pangilinan J."/>
            <person name="Riley R."/>
            <person name="Labutti K."/>
            <person name="Andreopoulos B."/>
            <person name="Lipzen A."/>
            <person name="Chen C."/>
            <person name="Yanf M."/>
            <person name="Daum C."/>
            <person name="Ng V."/>
            <person name="Clum A."/>
            <person name="Steindorff A."/>
            <person name="Ohm R."/>
            <person name="Martin F."/>
            <person name="Silar P."/>
            <person name="Natvig D."/>
            <person name="Lalanne C."/>
            <person name="Gautier V."/>
            <person name="Ament-Velasquez S.L."/>
            <person name="Kruys A."/>
            <person name="Hutchinson M.I."/>
            <person name="Powell A.J."/>
            <person name="Barry K."/>
            <person name="Miller A.N."/>
            <person name="Grigoriev I.V."/>
            <person name="Debuchy R."/>
            <person name="Gladieux P."/>
            <person name="Thoren M.H."/>
            <person name="Johannesson H."/>
        </authorList>
    </citation>
    <scope>NUCLEOTIDE SEQUENCE</scope>
    <source>
        <strain evidence="16">CBS 333.67</strain>
    </source>
</reference>